<dbReference type="PROSITE" id="PS00375">
    <property type="entry name" value="UDPGT"/>
    <property type="match status" value="1"/>
</dbReference>
<dbReference type="InterPro" id="IPR002213">
    <property type="entry name" value="UDP_glucos_trans"/>
</dbReference>
<dbReference type="GO" id="GO:0035251">
    <property type="term" value="F:UDP-glucosyltransferase activity"/>
    <property type="evidence" value="ECO:0007669"/>
    <property type="project" value="TreeGrafter"/>
</dbReference>
<organism evidence="6 7">
    <name type="scientific">Cocos nucifera</name>
    <name type="common">Coconut palm</name>
    <dbReference type="NCBI Taxonomy" id="13894"/>
    <lineage>
        <taxon>Eukaryota</taxon>
        <taxon>Viridiplantae</taxon>
        <taxon>Streptophyta</taxon>
        <taxon>Embryophyta</taxon>
        <taxon>Tracheophyta</taxon>
        <taxon>Spermatophyta</taxon>
        <taxon>Magnoliopsida</taxon>
        <taxon>Liliopsida</taxon>
        <taxon>Arecaceae</taxon>
        <taxon>Arecoideae</taxon>
        <taxon>Cocoseae</taxon>
        <taxon>Attaleinae</taxon>
        <taxon>Cocos</taxon>
    </lineage>
</organism>
<reference evidence="6" key="1">
    <citation type="journal article" date="2017" name="Gigascience">
        <title>The genome draft of coconut (Cocos nucifera).</title>
        <authorList>
            <person name="Xiao Y."/>
            <person name="Xu P."/>
            <person name="Fan H."/>
            <person name="Baudouin L."/>
            <person name="Xia W."/>
            <person name="Bocs S."/>
            <person name="Xu J."/>
            <person name="Li Q."/>
            <person name="Guo A."/>
            <person name="Zhou L."/>
            <person name="Li J."/>
            <person name="Wu Y."/>
            <person name="Ma Z."/>
            <person name="Armero A."/>
            <person name="Issali A.E."/>
            <person name="Liu N."/>
            <person name="Peng M."/>
            <person name="Yang Y."/>
        </authorList>
    </citation>
    <scope>NUCLEOTIDE SEQUENCE</scope>
    <source>
        <tissue evidence="6">Spear leaf of Hainan Tall coconut</tissue>
    </source>
</reference>
<reference evidence="6" key="2">
    <citation type="submission" date="2019-07" db="EMBL/GenBank/DDBJ databases">
        <authorList>
            <person name="Yang Y."/>
            <person name="Bocs S."/>
            <person name="Baudouin L."/>
        </authorList>
    </citation>
    <scope>NUCLEOTIDE SEQUENCE</scope>
    <source>
        <tissue evidence="6">Spear leaf of Hainan Tall coconut</tissue>
    </source>
</reference>
<dbReference type="EMBL" id="CM017882">
    <property type="protein sequence ID" value="KAG1364050.1"/>
    <property type="molecule type" value="Genomic_DNA"/>
</dbReference>
<evidence type="ECO:0000313" key="6">
    <source>
        <dbReference type="EMBL" id="KAG1364050.1"/>
    </source>
</evidence>
<dbReference type="Pfam" id="PF00201">
    <property type="entry name" value="UDPGT"/>
    <property type="match status" value="1"/>
</dbReference>
<dbReference type="Proteomes" id="UP000797356">
    <property type="component" value="Chromosome 11"/>
</dbReference>
<evidence type="ECO:0000256" key="3">
    <source>
        <dbReference type="RuleBase" id="RU003718"/>
    </source>
</evidence>
<dbReference type="CDD" id="cd03784">
    <property type="entry name" value="GT1_Gtf-like"/>
    <property type="match status" value="1"/>
</dbReference>
<dbReference type="PANTHER" id="PTHR48047:SF182">
    <property type="entry name" value="GLYCOSYLTRANSFERASE"/>
    <property type="match status" value="1"/>
</dbReference>
<comment type="caution">
    <text evidence="6">The sequence shown here is derived from an EMBL/GenBank/DDBJ whole genome shotgun (WGS) entry which is preliminary data.</text>
</comment>
<comment type="similarity">
    <text evidence="1 3">Belongs to the UDP-glycosyltransferase family.</text>
</comment>
<sequence>MSTKNRPPAQTSPNITTQASAMSSEARHQLHVFFFPYPAPGHMLPLAHIAALFASRGIRATFVTTAANAPLLRPALAHQPVHILLLPFPSAEVGLPPGCENTVSLPYPRSRHQGAINKAAALLRDPLAAFIRTHRPDCLISDYVCRGTADLALSLGIPRLVFSPTSLFAAAVWDAVLSHGAHRYDPDNAAPFIVEAGLPHRVELTPAELPQAFAYPVELDAIKESENNSYGTIYNSFYELEPLYVDFLKKSRATKVWCIGPAALASRGAGNDLDNEQGELIKKWLDSKTSATVVYVCFGSEFVFKAEQLREMALGLEMSGHPFVWVVRSDEPEAEWMPEGLEERMKERGLIIRGWVPQLMILNHPAVGGFVTHCGWNSTLEAVSTGVRMGAWPLQWDQFFNERLVVEVLGIAVRVLDGVGQRTAGDEKEVVKWERVRDVVERVMGGGGGETRRSAREFGLMAKAAVEEGGSSYGELSRLIEELEELAGKKREG</sequence>
<gene>
    <name evidence="6" type="ORF">COCNU_11G008770</name>
</gene>
<name>A0A8K0IQ39_COCNU</name>
<dbReference type="SUPFAM" id="SSF53756">
    <property type="entry name" value="UDP-Glycosyltransferase/glycogen phosphorylase"/>
    <property type="match status" value="1"/>
</dbReference>
<dbReference type="FunFam" id="3.40.50.2000:FF:000063">
    <property type="entry name" value="Glycosyltransferase"/>
    <property type="match status" value="1"/>
</dbReference>
<dbReference type="AlphaFoldDB" id="A0A8K0IQ39"/>
<evidence type="ECO:0000256" key="4">
    <source>
        <dbReference type="RuleBase" id="RU362057"/>
    </source>
</evidence>
<dbReference type="InterPro" id="IPR035595">
    <property type="entry name" value="UDP_glycos_trans_CS"/>
</dbReference>
<evidence type="ECO:0000256" key="5">
    <source>
        <dbReference type="SAM" id="MobiDB-lite"/>
    </source>
</evidence>
<proteinExistence type="inferred from homology"/>
<evidence type="ECO:0000313" key="7">
    <source>
        <dbReference type="Proteomes" id="UP000797356"/>
    </source>
</evidence>
<dbReference type="Gene3D" id="3.40.50.2000">
    <property type="entry name" value="Glycogen Phosphorylase B"/>
    <property type="match status" value="2"/>
</dbReference>
<evidence type="ECO:0000256" key="1">
    <source>
        <dbReference type="ARBA" id="ARBA00009995"/>
    </source>
</evidence>
<dbReference type="EC" id="2.4.1.-" evidence="4"/>
<protein>
    <recommendedName>
        <fullName evidence="4">Glycosyltransferase</fullName>
        <ecNumber evidence="4">2.4.1.-</ecNumber>
    </recommendedName>
</protein>
<feature type="region of interest" description="Disordered" evidence="5">
    <location>
        <begin position="1"/>
        <end position="21"/>
    </location>
</feature>
<keyword evidence="7" id="KW-1185">Reference proteome</keyword>
<keyword evidence="2 3" id="KW-0808">Transferase</keyword>
<dbReference type="PANTHER" id="PTHR48047">
    <property type="entry name" value="GLYCOSYLTRANSFERASE"/>
    <property type="match status" value="1"/>
</dbReference>
<dbReference type="OrthoDB" id="772248at2759"/>
<accession>A0A8K0IQ39</accession>
<keyword evidence="3" id="KW-0328">Glycosyltransferase</keyword>
<evidence type="ECO:0000256" key="2">
    <source>
        <dbReference type="ARBA" id="ARBA00022679"/>
    </source>
</evidence>